<dbReference type="STRING" id="1508389.SAMN05444003_2838"/>
<sequence>MSVLILSPETVWNQGILKFSTAPRKILQRGMVFPRKEASARLRFRIILESQFVRYFLTLVPFIAAGITWPELALPLGSAPVLMLIAVGFVELRILRLPAAKRKDVVGEAESAHALDTLNFRGRKILSSLAAKRGIQTGNLFLVVEQSDLVRLNPLTFVSLQKDEGKSRLVALNKEEREMIRTGLFDPDFTEQDLALANQREATFLRSVNFEARGVSAHARLAAFLDNAKDTMEPAK</sequence>
<feature type="transmembrane region" description="Helical" evidence="1">
    <location>
        <begin position="76"/>
        <end position="95"/>
    </location>
</feature>
<evidence type="ECO:0000256" key="1">
    <source>
        <dbReference type="SAM" id="Phobius"/>
    </source>
</evidence>
<keyword evidence="1" id="KW-0812">Transmembrane</keyword>
<proteinExistence type="predicted"/>
<evidence type="ECO:0000313" key="3">
    <source>
        <dbReference type="Proteomes" id="UP000184074"/>
    </source>
</evidence>
<organism evidence="2 3">
    <name type="scientific">Cognatiyoonia sediminum</name>
    <dbReference type="NCBI Taxonomy" id="1508389"/>
    <lineage>
        <taxon>Bacteria</taxon>
        <taxon>Pseudomonadati</taxon>
        <taxon>Pseudomonadota</taxon>
        <taxon>Alphaproteobacteria</taxon>
        <taxon>Rhodobacterales</taxon>
        <taxon>Paracoccaceae</taxon>
        <taxon>Cognatiyoonia</taxon>
    </lineage>
</organism>
<gene>
    <name evidence="2" type="ORF">SAMN05444003_2838</name>
</gene>
<keyword evidence="1" id="KW-0472">Membrane</keyword>
<feature type="transmembrane region" description="Helical" evidence="1">
    <location>
        <begin position="52"/>
        <end position="70"/>
    </location>
</feature>
<keyword evidence="3" id="KW-1185">Reference proteome</keyword>
<evidence type="ECO:0000313" key="2">
    <source>
        <dbReference type="EMBL" id="SHH33088.1"/>
    </source>
</evidence>
<dbReference type="EMBL" id="FQXB01000005">
    <property type="protein sequence ID" value="SHH33088.1"/>
    <property type="molecule type" value="Genomic_DNA"/>
</dbReference>
<dbReference type="AlphaFoldDB" id="A0A1M5S473"/>
<keyword evidence="1" id="KW-1133">Transmembrane helix</keyword>
<protein>
    <submittedName>
        <fullName evidence="2">Uncharacterized protein</fullName>
    </submittedName>
</protein>
<reference evidence="2 3" key="1">
    <citation type="submission" date="2016-11" db="EMBL/GenBank/DDBJ databases">
        <authorList>
            <person name="Jaros S."/>
            <person name="Januszkiewicz K."/>
            <person name="Wedrychowicz H."/>
        </authorList>
    </citation>
    <scope>NUCLEOTIDE SEQUENCE [LARGE SCALE GENOMIC DNA]</scope>
    <source>
        <strain evidence="2 3">DSM 28715</strain>
    </source>
</reference>
<name>A0A1M5S473_9RHOB</name>
<accession>A0A1M5S473</accession>
<dbReference type="Proteomes" id="UP000184074">
    <property type="component" value="Unassembled WGS sequence"/>
</dbReference>